<evidence type="ECO:0000256" key="10">
    <source>
        <dbReference type="SAM" id="MobiDB-lite"/>
    </source>
</evidence>
<feature type="compositionally biased region" description="Polar residues" evidence="10">
    <location>
        <begin position="119"/>
        <end position="128"/>
    </location>
</feature>
<keyword evidence="8" id="KW-0862">Zinc</keyword>
<keyword evidence="7" id="KW-0833">Ubl conjugation pathway</keyword>
<dbReference type="InterPro" id="IPR044066">
    <property type="entry name" value="TRIAD_supradom"/>
</dbReference>
<evidence type="ECO:0000256" key="9">
    <source>
        <dbReference type="PROSITE-ProRule" id="PRU00175"/>
    </source>
</evidence>
<evidence type="ECO:0000313" key="13">
    <source>
        <dbReference type="EMBL" id="TDZ15143.1"/>
    </source>
</evidence>
<keyword evidence="6 9" id="KW-0863">Zinc-finger</keyword>
<dbReference type="OrthoDB" id="4755094at2759"/>
<dbReference type="PROSITE" id="PS50089">
    <property type="entry name" value="ZF_RING_2"/>
    <property type="match status" value="1"/>
</dbReference>
<feature type="region of interest" description="Disordered" evidence="10">
    <location>
        <begin position="775"/>
        <end position="807"/>
    </location>
</feature>
<dbReference type="AlphaFoldDB" id="A0A484FAQ2"/>
<dbReference type="InterPro" id="IPR031127">
    <property type="entry name" value="E3_UB_ligase_RBR"/>
</dbReference>
<dbReference type="InterPro" id="IPR001841">
    <property type="entry name" value="Znf_RING"/>
</dbReference>
<dbReference type="PANTHER" id="PTHR11685">
    <property type="entry name" value="RBR FAMILY RING FINGER AND IBR DOMAIN-CONTAINING"/>
    <property type="match status" value="1"/>
</dbReference>
<keyword evidence="4" id="KW-0479">Metal-binding</keyword>
<evidence type="ECO:0000256" key="7">
    <source>
        <dbReference type="ARBA" id="ARBA00022786"/>
    </source>
</evidence>
<feature type="compositionally biased region" description="Low complexity" evidence="10">
    <location>
        <begin position="30"/>
        <end position="39"/>
    </location>
</feature>
<dbReference type="CDD" id="cd20336">
    <property type="entry name" value="Rcat_RBR"/>
    <property type="match status" value="1"/>
</dbReference>
<evidence type="ECO:0000259" key="11">
    <source>
        <dbReference type="PROSITE" id="PS50089"/>
    </source>
</evidence>
<reference evidence="14" key="1">
    <citation type="journal article" date="2013" name="New Phytol.">
        <title>Comparative genomic and transcriptomic analyses reveal the hemibiotrophic stage shift of Colletotrichum fungi.</title>
        <authorList>
            <person name="Gan P."/>
            <person name="Ikeda K."/>
            <person name="Irieda H."/>
            <person name="Narusaka M."/>
            <person name="O'Connell R.J."/>
            <person name="Narusaka Y."/>
            <person name="Takano Y."/>
            <person name="Kubo Y."/>
            <person name="Shirasu K."/>
        </authorList>
    </citation>
    <scope>NUCLEOTIDE SEQUENCE [LARGE SCALE GENOMIC DNA]</scope>
    <source>
        <strain evidence="14">104-T / ATCC 96160 / CBS 514.97 / LARS 414 / MAFF 240422</strain>
    </source>
</reference>
<evidence type="ECO:0000259" key="12">
    <source>
        <dbReference type="PROSITE" id="PS51873"/>
    </source>
</evidence>
<evidence type="ECO:0000256" key="2">
    <source>
        <dbReference type="ARBA" id="ARBA00012251"/>
    </source>
</evidence>
<feature type="domain" description="RING-type" evidence="12">
    <location>
        <begin position="898"/>
        <end position="1180"/>
    </location>
</feature>
<protein>
    <recommendedName>
        <fullName evidence="2">RBR-type E3 ubiquitin transferase</fullName>
        <ecNumber evidence="2">2.3.2.31</ecNumber>
    </recommendedName>
</protein>
<feature type="region of interest" description="Disordered" evidence="10">
    <location>
        <begin position="694"/>
        <end position="740"/>
    </location>
</feature>
<evidence type="ECO:0000256" key="4">
    <source>
        <dbReference type="ARBA" id="ARBA00022723"/>
    </source>
</evidence>
<dbReference type="SMART" id="SM00647">
    <property type="entry name" value="IBR"/>
    <property type="match status" value="2"/>
</dbReference>
<evidence type="ECO:0000313" key="14">
    <source>
        <dbReference type="Proteomes" id="UP000014480"/>
    </source>
</evidence>
<feature type="region of interest" description="Disordered" evidence="10">
    <location>
        <begin position="589"/>
        <end position="615"/>
    </location>
</feature>
<organism evidence="13 14">
    <name type="scientific">Colletotrichum orbiculare (strain 104-T / ATCC 96160 / CBS 514.97 / LARS 414 / MAFF 240422)</name>
    <name type="common">Cucumber anthracnose fungus</name>
    <name type="synonym">Colletotrichum lagenarium</name>
    <dbReference type="NCBI Taxonomy" id="1213857"/>
    <lineage>
        <taxon>Eukaryota</taxon>
        <taxon>Fungi</taxon>
        <taxon>Dikarya</taxon>
        <taxon>Ascomycota</taxon>
        <taxon>Pezizomycotina</taxon>
        <taxon>Sordariomycetes</taxon>
        <taxon>Hypocreomycetidae</taxon>
        <taxon>Glomerellales</taxon>
        <taxon>Glomerellaceae</taxon>
        <taxon>Colletotrichum</taxon>
        <taxon>Colletotrichum orbiculare species complex</taxon>
    </lineage>
</organism>
<sequence>MALYSKLLKNYGILDPKVPDKIPNDTVDESSPSKSTKSSDTILTHTSALKSDLAKDKNSASGDSLDSEAMGFTKLERSPSSASNGQQPNGPRQALPKGLVATRYASPPNNHHRPDHVENSPTSTNTDISFEDCDLISLDSDDHQRSQPGQKASRQEDKRLHRDIESLKQRLKSTEERAEIAEEKTDRLTKRIEELKSVKPPSIDGGDRDKMTLALAANRLETENSTLKEQLRDAQSHIFGLQPYRQELTAEEIGREYDDLLDGISDWATKLTEKLLQNHAKGVDDLLAGARKKPSEANKLKHVIQVYADLVHGTMYPETDEDIIISIIMRYLNDNIFQKILYGAIAPYVEALSFVEGAMQNHVEPKRDLFAIRTWSAEAYNAILSCREFRGARERRKREMTRELGGIFRTLVRDSSADAYYKSIGQQCIEPAMQLYEKMQVSTHHFYFDMNPYITFGSEGAFETSTNFFDEVQDLDCKNILQNRKSFNVAKMDPPPSKRELYLRLLNICTVAPALYLRQVGRKDVIREPQIVRRQQMLVAWGPEEKRSSFIQQGERTLLNHLCSARYSPDEGRAAILLTQASRTCHSNFNLSQRRPSTWDPQEPTPVQSSSKVGPASEDFSCAGRIVNSCSADDAILKARGTLQAATRYTPKPPPICHSVVSIQADNVAFPRRGRPTGRVINITTSTAQLSESLSGQSLTSTIQTGQQSSTSRPSVIPTKSSLRKQSTNTSKPSKAKRVRFGYDTMHPFFNFSPPSERPPSYHSAEAVSLTTAVEDPPPLYDADPSGGSGEGGHQGLGRNSQPANLSRNGEVSWRAFSYGAINADIMADFDLHETTTPEGIMTTDAPDTNGIMDATEPINTTDLAADDFSFGQRYHRATDTSDVYVTRQRRPTESIVGTRECPICAETREAFEFPKLSVTLSCSHPPGVCLECLRTSIRCDFNSKLWTEIRCPECREVLEYADIQKYADEATFARYESLALRAAMAEAENFIWCPANCGSGQLHDTGADQPIVTCLTCSQRSCFTHNVVWHERLTCKEYDALLRDPENYLMRLDANGDEAERAKRAQKNADRIIAQSLMAEQEAEAQLKEERERDEREEKQQAIARARKVASRRKEEEQKSRATMSKTTKACPGCGWAIEKNRGCSHMTCAQCKYEFCYECGADHKRIMREDNSAHHTHCRFHPSNLEDLDVRVLEELGFADG</sequence>
<dbReference type="Pfam" id="PF01485">
    <property type="entry name" value="IBR"/>
    <property type="match status" value="1"/>
</dbReference>
<dbReference type="SUPFAM" id="SSF57850">
    <property type="entry name" value="RING/U-box"/>
    <property type="match status" value="3"/>
</dbReference>
<dbReference type="EC" id="2.3.2.31" evidence="2"/>
<dbReference type="InterPro" id="IPR002867">
    <property type="entry name" value="IBR_dom"/>
</dbReference>
<evidence type="ECO:0000256" key="8">
    <source>
        <dbReference type="ARBA" id="ARBA00022833"/>
    </source>
</evidence>
<dbReference type="PROSITE" id="PS51873">
    <property type="entry name" value="TRIAD"/>
    <property type="match status" value="1"/>
</dbReference>
<evidence type="ECO:0000256" key="5">
    <source>
        <dbReference type="ARBA" id="ARBA00022737"/>
    </source>
</evidence>
<dbReference type="GO" id="GO:0016567">
    <property type="term" value="P:protein ubiquitination"/>
    <property type="evidence" value="ECO:0007669"/>
    <property type="project" value="InterPro"/>
</dbReference>
<feature type="compositionally biased region" description="Polar residues" evidence="10">
    <location>
        <begin position="589"/>
        <end position="612"/>
    </location>
</feature>
<gene>
    <name evidence="13" type="primary">RNF19A</name>
    <name evidence="13" type="ORF">Cob_v011935</name>
</gene>
<keyword evidence="3" id="KW-0808">Transferase</keyword>
<dbReference type="CDD" id="cd20335">
    <property type="entry name" value="BRcat_RBR"/>
    <property type="match status" value="1"/>
</dbReference>
<keyword evidence="14" id="KW-1185">Reference proteome</keyword>
<comment type="catalytic activity">
    <reaction evidence="1">
        <text>[E2 ubiquitin-conjugating enzyme]-S-ubiquitinyl-L-cysteine + [acceptor protein]-L-lysine = [E2 ubiquitin-conjugating enzyme]-L-cysteine + [acceptor protein]-N(6)-ubiquitinyl-L-lysine.</text>
        <dbReference type="EC" id="2.3.2.31"/>
    </reaction>
</comment>
<evidence type="ECO:0000256" key="3">
    <source>
        <dbReference type="ARBA" id="ARBA00022679"/>
    </source>
</evidence>
<reference evidence="14" key="2">
    <citation type="journal article" date="2019" name="Mol. Plant Microbe Interact.">
        <title>Genome sequence resources for four phytopathogenic fungi from the Colletotrichum orbiculare species complex.</title>
        <authorList>
            <person name="Gan P."/>
            <person name="Tsushima A."/>
            <person name="Narusaka M."/>
            <person name="Narusaka Y."/>
            <person name="Takano Y."/>
            <person name="Kubo Y."/>
            <person name="Shirasu K."/>
        </authorList>
    </citation>
    <scope>GENOME REANNOTATION</scope>
    <source>
        <strain evidence="14">104-T / ATCC 96160 / CBS 514.97 / LARS 414 / MAFF 240422</strain>
    </source>
</reference>
<feature type="domain" description="RING-type" evidence="11">
    <location>
        <begin position="902"/>
        <end position="956"/>
    </location>
</feature>
<dbReference type="Pfam" id="PF22191">
    <property type="entry name" value="IBR_1"/>
    <property type="match status" value="1"/>
</dbReference>
<evidence type="ECO:0000256" key="6">
    <source>
        <dbReference type="ARBA" id="ARBA00022771"/>
    </source>
</evidence>
<dbReference type="Gene3D" id="1.20.120.1750">
    <property type="match status" value="1"/>
</dbReference>
<dbReference type="InterPro" id="IPR013083">
    <property type="entry name" value="Znf_RING/FYVE/PHD"/>
</dbReference>
<feature type="region of interest" description="Disordered" evidence="10">
    <location>
        <begin position="1084"/>
        <end position="1122"/>
    </location>
</feature>
<feature type="compositionally biased region" description="Polar residues" evidence="10">
    <location>
        <begin position="78"/>
        <end position="90"/>
    </location>
</feature>
<dbReference type="STRING" id="1213857.A0A484FAQ2"/>
<dbReference type="EMBL" id="AMCV02000043">
    <property type="protein sequence ID" value="TDZ15143.1"/>
    <property type="molecule type" value="Genomic_DNA"/>
</dbReference>
<feature type="compositionally biased region" description="Gly residues" evidence="10">
    <location>
        <begin position="787"/>
        <end position="796"/>
    </location>
</feature>
<proteinExistence type="predicted"/>
<accession>A0A484FAQ2</accession>
<feature type="compositionally biased region" description="Low complexity" evidence="10">
    <location>
        <begin position="694"/>
        <end position="712"/>
    </location>
</feature>
<dbReference type="Proteomes" id="UP000014480">
    <property type="component" value="Unassembled WGS sequence"/>
</dbReference>
<feature type="compositionally biased region" description="Polar residues" evidence="10">
    <location>
        <begin position="718"/>
        <end position="733"/>
    </location>
</feature>
<feature type="compositionally biased region" description="Basic and acidic residues" evidence="10">
    <location>
        <begin position="1086"/>
        <end position="1101"/>
    </location>
</feature>
<dbReference type="Gene3D" id="3.30.40.10">
    <property type="entry name" value="Zinc/RING finger domain, C3HC4 (zinc finger)"/>
    <property type="match status" value="1"/>
</dbReference>
<feature type="region of interest" description="Disordered" evidence="10">
    <location>
        <begin position="14"/>
        <end position="161"/>
    </location>
</feature>
<keyword evidence="5" id="KW-0677">Repeat</keyword>
<feature type="compositionally biased region" description="Polar residues" evidence="10">
    <location>
        <begin position="40"/>
        <end position="49"/>
    </location>
</feature>
<dbReference type="GO" id="GO:0008270">
    <property type="term" value="F:zinc ion binding"/>
    <property type="evidence" value="ECO:0007669"/>
    <property type="project" value="UniProtKB-KW"/>
</dbReference>
<name>A0A484FAQ2_COLOR</name>
<dbReference type="GO" id="GO:0061630">
    <property type="term" value="F:ubiquitin protein ligase activity"/>
    <property type="evidence" value="ECO:0007669"/>
    <property type="project" value="UniProtKB-EC"/>
</dbReference>
<comment type="caution">
    <text evidence="13">The sequence shown here is derived from an EMBL/GenBank/DDBJ whole genome shotgun (WGS) entry which is preliminary data.</text>
</comment>
<evidence type="ECO:0000256" key="1">
    <source>
        <dbReference type="ARBA" id="ARBA00001798"/>
    </source>
</evidence>